<dbReference type="KEGG" id="hcu:MUN79_21980"/>
<dbReference type="RefSeq" id="WP_244674694.1">
    <property type="nucleotide sequence ID" value="NZ_CP095046.1"/>
</dbReference>
<organism evidence="2 3">
    <name type="scientific">Hymenobacter cellulosilyticus</name>
    <dbReference type="NCBI Taxonomy" id="2932248"/>
    <lineage>
        <taxon>Bacteria</taxon>
        <taxon>Pseudomonadati</taxon>
        <taxon>Bacteroidota</taxon>
        <taxon>Cytophagia</taxon>
        <taxon>Cytophagales</taxon>
        <taxon>Hymenobacteraceae</taxon>
        <taxon>Hymenobacter</taxon>
    </lineage>
</organism>
<reference evidence="2" key="1">
    <citation type="submission" date="2022-04" db="EMBL/GenBank/DDBJ databases">
        <title>Hymenobacter sp. isolated from the air.</title>
        <authorList>
            <person name="Won M."/>
            <person name="Lee C.-M."/>
            <person name="Woen H.-Y."/>
            <person name="Kwon S.-W."/>
        </authorList>
    </citation>
    <scope>NUCLEOTIDE SEQUENCE</scope>
    <source>
        <strain evidence="2">5116S-3</strain>
    </source>
</reference>
<dbReference type="NCBIfam" id="TIGR04183">
    <property type="entry name" value="Por_Secre_tail"/>
    <property type="match status" value="1"/>
</dbReference>
<proteinExistence type="predicted"/>
<dbReference type="Pfam" id="PF18962">
    <property type="entry name" value="Por_Secre_tail"/>
    <property type="match status" value="1"/>
</dbReference>
<protein>
    <submittedName>
        <fullName evidence="2">T9SS type A sorting domain-containing protein</fullName>
    </submittedName>
</protein>
<feature type="domain" description="Secretion system C-terminal sorting" evidence="1">
    <location>
        <begin position="54"/>
        <end position="126"/>
    </location>
</feature>
<keyword evidence="3" id="KW-1185">Reference proteome</keyword>
<accession>A0A8T9Q0I3</accession>
<gene>
    <name evidence="2" type="ORF">MUN79_21980</name>
</gene>
<dbReference type="Proteomes" id="UP000831796">
    <property type="component" value="Chromosome"/>
</dbReference>
<evidence type="ECO:0000313" key="2">
    <source>
        <dbReference type="EMBL" id="UOQ71286.1"/>
    </source>
</evidence>
<sequence>MPDAWETARGLNPNDASDRNTLASSGYTMLETYINGITATVTATSSAAGLQLGVYPNPAQDQLLIVHPVASRTAVVEVYNFAGQRVAAFASPAGQQQTLLSLRQLAGGNYLVRYTDGQQQLTAKIIKL</sequence>
<evidence type="ECO:0000313" key="3">
    <source>
        <dbReference type="Proteomes" id="UP000831796"/>
    </source>
</evidence>
<dbReference type="EMBL" id="CP095046">
    <property type="protein sequence ID" value="UOQ71286.1"/>
    <property type="molecule type" value="Genomic_DNA"/>
</dbReference>
<dbReference type="AlphaFoldDB" id="A0A8T9Q0I3"/>
<name>A0A8T9Q0I3_9BACT</name>
<evidence type="ECO:0000259" key="1">
    <source>
        <dbReference type="Pfam" id="PF18962"/>
    </source>
</evidence>
<dbReference type="InterPro" id="IPR026444">
    <property type="entry name" value="Secre_tail"/>
</dbReference>